<keyword evidence="1" id="KW-0645">Protease</keyword>
<keyword evidence="1" id="KW-0862">Zinc</keyword>
<dbReference type="NCBIfam" id="TIGR01975">
    <property type="entry name" value="isoAsp_dipep"/>
    <property type="match status" value="1"/>
</dbReference>
<sequence>MLLLKNANLYTPKHIGKSDVLVGGGKILAIDKELNLNIADLKTYDLCGKVLTPGLIDMHVHITGGGGEAGYHSRTPEIKLSEIVKYGTTTLVGTLGTDGCTRSLENLYSKAKALEFEGISTFIHTGSYATPSVTFTQNITKDLVLIDKVIGVKIALSDNRSSYPSDDELIKILTQVRIGGTISKKGGVMHIHMGGLESKLDAVFRILKHTQFPVQYFSPTHCARTKDLFDEALKFQKMGGFIDITTGGSKFAPLHEVIAYGLENGLNLDMISMSSDGNGSVPKFNDKGELVGYGCASCKSNLDTLQNIVKDKVLDISKAISLMTCNPAKFLNLNFKGEIKVGYDADFAVFDENLNLYDVIAKGEFCVKDQDVVKKGFFE</sequence>
<dbReference type="InterPro" id="IPR011059">
    <property type="entry name" value="Metal-dep_hydrolase_composite"/>
</dbReference>
<dbReference type="PANTHER" id="PTHR11647:SF1">
    <property type="entry name" value="COLLAPSIN RESPONSE MEDIATOR PROTEIN"/>
    <property type="match status" value="1"/>
</dbReference>
<comment type="caution">
    <text evidence="3">The sequence shown here is derived from an EMBL/GenBank/DDBJ whole genome shotgun (WGS) entry which is preliminary data.</text>
</comment>
<dbReference type="Pfam" id="PF01979">
    <property type="entry name" value="Amidohydro_1"/>
    <property type="match status" value="1"/>
</dbReference>
<keyword evidence="1" id="KW-0482">Metalloprotease</keyword>
<dbReference type="Gene3D" id="2.30.40.10">
    <property type="entry name" value="Urease, subunit C, domain 1"/>
    <property type="match status" value="1"/>
</dbReference>
<dbReference type="GO" id="GO:0016787">
    <property type="term" value="F:hydrolase activity"/>
    <property type="evidence" value="ECO:0007669"/>
    <property type="project" value="UniProtKB-KW"/>
</dbReference>
<evidence type="ECO:0000313" key="4">
    <source>
        <dbReference type="Proteomes" id="UP000789359"/>
    </source>
</evidence>
<dbReference type="SUPFAM" id="SSF51556">
    <property type="entry name" value="Metallo-dependent hydrolases"/>
    <property type="match status" value="1"/>
</dbReference>
<comment type="similarity">
    <text evidence="1">Belongs to the peptidase M38 family.</text>
</comment>
<dbReference type="SUPFAM" id="SSF51338">
    <property type="entry name" value="Composite domain of metallo-dependent hydrolases"/>
    <property type="match status" value="1"/>
</dbReference>
<dbReference type="Proteomes" id="UP000789359">
    <property type="component" value="Unassembled WGS sequence"/>
</dbReference>
<dbReference type="RefSeq" id="WP_230057200.1">
    <property type="nucleotide sequence ID" value="NZ_CAJHOE010000004.1"/>
</dbReference>
<dbReference type="PIRSF" id="PIRSF001238">
    <property type="entry name" value="IadA"/>
    <property type="match status" value="1"/>
</dbReference>
<proteinExistence type="inferred from homology"/>
<protein>
    <recommendedName>
        <fullName evidence="1">Isoaspartyl dipeptidase</fullName>
        <ecNumber evidence="1">3.4.19.-</ecNumber>
    </recommendedName>
</protein>
<evidence type="ECO:0000259" key="2">
    <source>
        <dbReference type="Pfam" id="PF01979"/>
    </source>
</evidence>
<dbReference type="EC" id="3.4.19.-" evidence="1"/>
<dbReference type="InterPro" id="IPR050378">
    <property type="entry name" value="Metallo-dep_Hydrolases_sf"/>
</dbReference>
<feature type="domain" description="Amidohydrolase-related" evidence="2">
    <location>
        <begin position="50"/>
        <end position="364"/>
    </location>
</feature>
<keyword evidence="1 3" id="KW-0378">Hydrolase</keyword>
<evidence type="ECO:0000313" key="3">
    <source>
        <dbReference type="EMBL" id="CAD7288688.1"/>
    </source>
</evidence>
<dbReference type="EMBL" id="CAJHOE010000004">
    <property type="protein sequence ID" value="CAD7288688.1"/>
    <property type="molecule type" value="Genomic_DNA"/>
</dbReference>
<gene>
    <name evidence="3" type="primary">iadA_2</name>
    <name evidence="3" type="ORF">LMG8286_01456</name>
</gene>
<keyword evidence="4" id="KW-1185">Reference proteome</keyword>
<comment type="cofactor">
    <cofactor evidence="1">
        <name>Zn(2+)</name>
        <dbReference type="ChEBI" id="CHEBI:29105"/>
    </cofactor>
    <text evidence="1">Binds 2 Zn(2+) ions per subunit.</text>
</comment>
<comment type="subcellular location">
    <subcellularLocation>
        <location evidence="1">Cytoplasm</location>
    </subcellularLocation>
</comment>
<evidence type="ECO:0000256" key="1">
    <source>
        <dbReference type="PIRNR" id="PIRNR001238"/>
    </source>
</evidence>
<organism evidence="3 4">
    <name type="scientific">Campylobacter suis</name>
    <dbReference type="NCBI Taxonomy" id="2790657"/>
    <lineage>
        <taxon>Bacteria</taxon>
        <taxon>Pseudomonadati</taxon>
        <taxon>Campylobacterota</taxon>
        <taxon>Epsilonproteobacteria</taxon>
        <taxon>Campylobacterales</taxon>
        <taxon>Campylobacteraceae</taxon>
        <taxon>Campylobacter</taxon>
    </lineage>
</organism>
<dbReference type="InterPro" id="IPR006680">
    <property type="entry name" value="Amidohydro-rel"/>
</dbReference>
<comment type="PTM">
    <text evidence="1">Carboxylation allows a single lysine to coordinate two zinc ions.</text>
</comment>
<reference evidence="3 4" key="1">
    <citation type="submission" date="2020-11" db="EMBL/GenBank/DDBJ databases">
        <authorList>
            <person name="Peeters C."/>
        </authorList>
    </citation>
    <scope>NUCLEOTIDE SEQUENCE [LARGE SCALE GENOMIC DNA]</scope>
    <source>
        <strain evidence="3 4">LMG 8286</strain>
    </source>
</reference>
<dbReference type="Gene3D" id="3.20.20.140">
    <property type="entry name" value="Metal-dependent hydrolases"/>
    <property type="match status" value="1"/>
</dbReference>
<keyword evidence="1" id="KW-0479">Metal-binding</keyword>
<comment type="function">
    <text evidence="1">Catalyzes the hydrolytic cleavage of a subset of L-isoaspartyl (L-beta-aspartyl) dipeptides. Used to degrade proteins damaged by L-isoaspartyl residues formation.</text>
</comment>
<dbReference type="InterPro" id="IPR010229">
    <property type="entry name" value="Pept_M38_dipep"/>
</dbReference>
<accession>A0ABN7K858</accession>
<dbReference type="PANTHER" id="PTHR11647">
    <property type="entry name" value="HYDRANTOINASE/DIHYDROPYRIMIDINASE FAMILY MEMBER"/>
    <property type="match status" value="1"/>
</dbReference>
<dbReference type="InterPro" id="IPR032466">
    <property type="entry name" value="Metal_Hydrolase"/>
</dbReference>
<name>A0ABN7K858_9BACT</name>